<evidence type="ECO:0000256" key="1">
    <source>
        <dbReference type="SAM" id="Coils"/>
    </source>
</evidence>
<proteinExistence type="predicted"/>
<feature type="transmembrane region" description="Helical" evidence="3">
    <location>
        <begin position="274"/>
        <end position="296"/>
    </location>
</feature>
<dbReference type="RefSeq" id="XP_004362542.1">
    <property type="nucleotide sequence ID" value="XM_004362485.1"/>
</dbReference>
<feature type="non-terminal residue" evidence="4">
    <location>
        <position position="1"/>
    </location>
</feature>
<sequence length="526" mass="60408">RMNGLFYFVVPLFVVLMILWVQRSDTESGMMSVIIYFIQTFLVISSGISFYILALINLQFDSGATAGSNTSGSAPIFSTFCPGPFDFYDRHYITIGSAPLLIYVLLLSTGATVILSKCWNAQKNRKYRSLNDQQEINQNDQNELEKQLEQENLDRIKREKEINNSKEQQQLIDQDEDVDYYNEELEKEKKEKENDKNKETTNLMGEGLPTEVHIKSTYMSQQFGSLVKLLLNIYSPIATSAFTMFFCETIGAHFPVLATNPAITCDGERYGKALIVSYTLFTVIIGFPIIIFVLLFRNRDRRHEPRVIRIYGVFFLKYKDPYYFWDVILLLRRLGIVLMSMMPPTSSTRSLLLVVVTLVSVLLQIHFKPFKHPQDNQLEFTSLSLLFICAVFLDNPIYQSIEQWVVIGSASVFAIHVFIIIYLYYRAAVKDRFLHYLYIVSRTKFGRPMSLVTINSNNSSSSSSAAAQAAANKLEKKPLISMHLTDYGSMYNEDEYIEGEMDSDDESQDGRVDHDNDQFDSLLYIK</sequence>
<organism evidence="4 5">
    <name type="scientific">Cavenderia fasciculata</name>
    <name type="common">Slime mold</name>
    <name type="synonym">Dictyostelium fasciculatum</name>
    <dbReference type="NCBI Taxonomy" id="261658"/>
    <lineage>
        <taxon>Eukaryota</taxon>
        <taxon>Amoebozoa</taxon>
        <taxon>Evosea</taxon>
        <taxon>Eumycetozoa</taxon>
        <taxon>Dictyostelia</taxon>
        <taxon>Acytosteliales</taxon>
        <taxon>Cavenderiaceae</taxon>
        <taxon>Cavenderia</taxon>
    </lineage>
</organism>
<reference evidence="5" key="1">
    <citation type="journal article" date="2011" name="Genome Res.">
        <title>Phylogeny-wide analysis of social amoeba genomes highlights ancient origins for complex intercellular communication.</title>
        <authorList>
            <person name="Heidel A.J."/>
            <person name="Lawal H.M."/>
            <person name="Felder M."/>
            <person name="Schilde C."/>
            <person name="Helps N.R."/>
            <person name="Tunggal B."/>
            <person name="Rivero F."/>
            <person name="John U."/>
            <person name="Schleicher M."/>
            <person name="Eichinger L."/>
            <person name="Platzer M."/>
            <person name="Noegel A.A."/>
            <person name="Schaap P."/>
            <person name="Gloeckner G."/>
        </authorList>
    </citation>
    <scope>NUCLEOTIDE SEQUENCE [LARGE SCALE GENOMIC DNA]</scope>
    <source>
        <strain evidence="5">SH3</strain>
    </source>
</reference>
<dbReference type="OrthoDB" id="19138at2759"/>
<dbReference type="Proteomes" id="UP000007797">
    <property type="component" value="Unassembled WGS sequence"/>
</dbReference>
<keyword evidence="1" id="KW-0175">Coiled coil</keyword>
<dbReference type="EMBL" id="GL883006">
    <property type="protein sequence ID" value="EGG24691.1"/>
    <property type="molecule type" value="Genomic_DNA"/>
</dbReference>
<keyword evidence="3" id="KW-0472">Membrane</keyword>
<gene>
    <name evidence="4" type="ORF">DFA_02935</name>
</gene>
<dbReference type="PANTHER" id="PTHR11319:SF34">
    <property type="entry name" value="TRANSMEMBRANE PROTEIN"/>
    <property type="match status" value="1"/>
</dbReference>
<keyword evidence="3" id="KW-1133">Transmembrane helix</keyword>
<name>F4PG57_CACFS</name>
<evidence type="ECO:0000313" key="4">
    <source>
        <dbReference type="EMBL" id="EGG24691.1"/>
    </source>
</evidence>
<dbReference type="PANTHER" id="PTHR11319">
    <property type="entry name" value="G PROTEIN-COUPLED RECEPTOR-RELATED"/>
    <property type="match status" value="1"/>
</dbReference>
<evidence type="ECO:0000256" key="3">
    <source>
        <dbReference type="SAM" id="Phobius"/>
    </source>
</evidence>
<feature type="transmembrane region" description="Helical" evidence="3">
    <location>
        <begin position="348"/>
        <end position="366"/>
    </location>
</feature>
<feature type="region of interest" description="Disordered" evidence="2">
    <location>
        <begin position="498"/>
        <end position="520"/>
    </location>
</feature>
<dbReference type="AlphaFoldDB" id="F4PG57"/>
<feature type="transmembrane region" description="Helical" evidence="3">
    <location>
        <begin position="33"/>
        <end position="56"/>
    </location>
</feature>
<keyword evidence="3 4" id="KW-0812">Transmembrane</keyword>
<feature type="transmembrane region" description="Helical" evidence="3">
    <location>
        <begin position="6"/>
        <end position="21"/>
    </location>
</feature>
<dbReference type="KEGG" id="dfa:DFA_02935"/>
<keyword evidence="5" id="KW-1185">Reference proteome</keyword>
<feature type="transmembrane region" description="Helical" evidence="3">
    <location>
        <begin position="404"/>
        <end position="425"/>
    </location>
</feature>
<evidence type="ECO:0000313" key="5">
    <source>
        <dbReference type="Proteomes" id="UP000007797"/>
    </source>
</evidence>
<feature type="coiled-coil region" evidence="1">
    <location>
        <begin position="127"/>
        <end position="202"/>
    </location>
</feature>
<feature type="transmembrane region" description="Helical" evidence="3">
    <location>
        <begin position="229"/>
        <end position="254"/>
    </location>
</feature>
<accession>F4PG57</accession>
<evidence type="ECO:0000256" key="2">
    <source>
        <dbReference type="SAM" id="MobiDB-lite"/>
    </source>
</evidence>
<feature type="transmembrane region" description="Helical" evidence="3">
    <location>
        <begin position="100"/>
        <end position="119"/>
    </location>
</feature>
<protein>
    <submittedName>
        <fullName evidence="4">Transmembrane protein</fullName>
    </submittedName>
</protein>
<feature type="compositionally biased region" description="Basic and acidic residues" evidence="2">
    <location>
        <begin position="508"/>
        <end position="517"/>
    </location>
</feature>
<dbReference type="GeneID" id="14876738"/>
<feature type="compositionally biased region" description="Acidic residues" evidence="2">
    <location>
        <begin position="498"/>
        <end position="507"/>
    </location>
</feature>